<keyword evidence="2" id="KW-1185">Reference proteome</keyword>
<reference evidence="1" key="1">
    <citation type="submission" date="2023-03" db="EMBL/GenBank/DDBJ databases">
        <title>Massive genome expansion in bonnet fungi (Mycena s.s.) driven by repeated elements and novel gene families across ecological guilds.</title>
        <authorList>
            <consortium name="Lawrence Berkeley National Laboratory"/>
            <person name="Harder C.B."/>
            <person name="Miyauchi S."/>
            <person name="Viragh M."/>
            <person name="Kuo A."/>
            <person name="Thoen E."/>
            <person name="Andreopoulos B."/>
            <person name="Lu D."/>
            <person name="Skrede I."/>
            <person name="Drula E."/>
            <person name="Henrissat B."/>
            <person name="Morin E."/>
            <person name="Kohler A."/>
            <person name="Barry K."/>
            <person name="LaButti K."/>
            <person name="Morin E."/>
            <person name="Salamov A."/>
            <person name="Lipzen A."/>
            <person name="Mereny Z."/>
            <person name="Hegedus B."/>
            <person name="Baldrian P."/>
            <person name="Stursova M."/>
            <person name="Weitz H."/>
            <person name="Taylor A."/>
            <person name="Grigoriev I.V."/>
            <person name="Nagy L.G."/>
            <person name="Martin F."/>
            <person name="Kauserud H."/>
        </authorList>
    </citation>
    <scope>NUCLEOTIDE SEQUENCE</scope>
    <source>
        <strain evidence="1">CBHHK067</strain>
    </source>
</reference>
<organism evidence="1 2">
    <name type="scientific">Mycena rosella</name>
    <name type="common">Pink bonnet</name>
    <name type="synonym">Agaricus rosellus</name>
    <dbReference type="NCBI Taxonomy" id="1033263"/>
    <lineage>
        <taxon>Eukaryota</taxon>
        <taxon>Fungi</taxon>
        <taxon>Dikarya</taxon>
        <taxon>Basidiomycota</taxon>
        <taxon>Agaricomycotina</taxon>
        <taxon>Agaricomycetes</taxon>
        <taxon>Agaricomycetidae</taxon>
        <taxon>Agaricales</taxon>
        <taxon>Marasmiineae</taxon>
        <taxon>Mycenaceae</taxon>
        <taxon>Mycena</taxon>
    </lineage>
</organism>
<dbReference type="AlphaFoldDB" id="A0AAD7DBD1"/>
<protein>
    <submittedName>
        <fullName evidence="1">Uncharacterized protein</fullName>
    </submittedName>
</protein>
<comment type="caution">
    <text evidence="1">The sequence shown here is derived from an EMBL/GenBank/DDBJ whole genome shotgun (WGS) entry which is preliminary data.</text>
</comment>
<name>A0AAD7DBD1_MYCRO</name>
<dbReference type="Proteomes" id="UP001221757">
    <property type="component" value="Unassembled WGS sequence"/>
</dbReference>
<dbReference type="EMBL" id="JARKIE010000086">
    <property type="protein sequence ID" value="KAJ7687652.1"/>
    <property type="molecule type" value="Genomic_DNA"/>
</dbReference>
<gene>
    <name evidence="1" type="ORF">B0H17DRAFT_1136204</name>
</gene>
<sequence>MGLVALPRSRGVASLQGGTVLVIYSEIPVLPHIPAPAGTQGQCQSREQCDSGTVGIAGESWLKTNRNAGQEVQFSCFQVTLMGWGAYTANHFTAVNQRNRNQRKSTDLISGQLRFPCEFPLQNKAEEFHRTDQCHPVFMIPSTAAVRSGFVIFLRGAKDKPTIIVWVRTYRTSTTYTNHKTGIVKVLTDRQWLAQAMHAITDSSTLPIVKTGNAANAVVTAAGRANETIKRRRTIFAKLKSLSTVAKASVGSSLITMYSRNGGKAGTYENSYRRQFKNTRCADLSLGAIERFAHFPLNSFLAILPVEANEAESVKIYANHVEIGSRAYAMFESLMVEKELLCKAVATLNTVRCKGKADISLAELPEDDWDLLLYCHTCAFGLLDVSGWPLDQTKGKTQLEESRKNRKHTGPGRERRVWTRLGAPSIATRGASNAYRCSPSSNISTFPYATMWNRLIPDWGGLVDPIRAVQITVLAARISPASHITGDERLGPPARDCGRNSPYACRIYVVTRLSRPLEAATRSRAPAYVHELLVPLLVFQWGKRLLPGCHEQSNVIKSSTGYFSHVPFTFLQAVSSAEF</sequence>
<evidence type="ECO:0000313" key="2">
    <source>
        <dbReference type="Proteomes" id="UP001221757"/>
    </source>
</evidence>
<evidence type="ECO:0000313" key="1">
    <source>
        <dbReference type="EMBL" id="KAJ7687652.1"/>
    </source>
</evidence>
<accession>A0AAD7DBD1</accession>
<proteinExistence type="predicted"/>